<dbReference type="EMBL" id="OZ004259">
    <property type="protein sequence ID" value="CAK7919515.1"/>
    <property type="molecule type" value="Genomic_DNA"/>
</dbReference>
<feature type="transmembrane region" description="Helical" evidence="1">
    <location>
        <begin position="116"/>
        <end position="137"/>
    </location>
</feature>
<keyword evidence="1" id="KW-0472">Membrane</keyword>
<keyword evidence="1" id="KW-0812">Transmembrane</keyword>
<dbReference type="Pfam" id="PF17276">
    <property type="entry name" value="DUF5341"/>
    <property type="match status" value="1"/>
</dbReference>
<evidence type="ECO:0000313" key="2">
    <source>
        <dbReference type="EMBL" id="CAK7919515.1"/>
    </source>
</evidence>
<sequence>MRQDFVQRLQVFLVTISMLVIVIVILRNEAAGNNKGQVVGNSNTAIQKRHYSDDRGELVYRYHDDDGWSEEELVDYVELNKRNTWWTKTAGSVSLTLAVATAGAVAYAPAFFLGGIGAIILGLLLAITFVTGQYSIWGSSSYKRSMSHVYSGQYMGADATCNHMYYYNVTHNLGNGIHNVLSNNGLHNYTAFTINSTSGSSPGLVHMNSTLGSHLMKTFNGYTITDLVNDIVQQHSSNCTGECHLEKMYGNKTVRNVKRSTPFQINWSSYNYDLWSTSNFGNEVGGPDFDGNALENDVNDGYSDVGYPDTWKYCLCVSDDPGQDYDDIGDFMGSAGEVYFNTYGGVDGYCNDFHCGAQCSSCSFQNKRDTVFSYDK</sequence>
<keyword evidence="1" id="KW-1133">Transmembrane helix</keyword>
<protein>
    <submittedName>
        <fullName evidence="2">Uncharacterized protein</fullName>
    </submittedName>
</protein>
<keyword evidence="3" id="KW-1185">Reference proteome</keyword>
<evidence type="ECO:0000313" key="3">
    <source>
        <dbReference type="Proteomes" id="UP001497600"/>
    </source>
</evidence>
<organism evidence="2 3">
    <name type="scientific">[Candida] anglica</name>
    <dbReference type="NCBI Taxonomy" id="148631"/>
    <lineage>
        <taxon>Eukaryota</taxon>
        <taxon>Fungi</taxon>
        <taxon>Dikarya</taxon>
        <taxon>Ascomycota</taxon>
        <taxon>Saccharomycotina</taxon>
        <taxon>Pichiomycetes</taxon>
        <taxon>Debaryomycetaceae</taxon>
        <taxon>Kurtzmaniella</taxon>
    </lineage>
</organism>
<evidence type="ECO:0000256" key="1">
    <source>
        <dbReference type="SAM" id="Phobius"/>
    </source>
</evidence>
<accession>A0ABP0EIT4</accession>
<feature type="transmembrane region" description="Helical" evidence="1">
    <location>
        <begin position="6"/>
        <end position="26"/>
    </location>
</feature>
<dbReference type="Proteomes" id="UP001497600">
    <property type="component" value="Chromosome G"/>
</dbReference>
<dbReference type="InterPro" id="IPR035237">
    <property type="entry name" value="DUF5341"/>
</dbReference>
<proteinExistence type="predicted"/>
<gene>
    <name evidence="2" type="ORF">CAAN4_G18646</name>
</gene>
<feature type="transmembrane region" description="Helical" evidence="1">
    <location>
        <begin position="90"/>
        <end position="110"/>
    </location>
</feature>
<name>A0ABP0EIT4_9ASCO</name>
<reference evidence="2 3" key="1">
    <citation type="submission" date="2024-01" db="EMBL/GenBank/DDBJ databases">
        <authorList>
            <consortium name="Genoscope - CEA"/>
            <person name="William W."/>
        </authorList>
    </citation>
    <scope>NUCLEOTIDE SEQUENCE [LARGE SCALE GENOMIC DNA]</scope>
    <source>
        <strain evidence="2 3">29B2s-10</strain>
    </source>
</reference>